<keyword evidence="2" id="KW-1185">Reference proteome</keyword>
<protein>
    <submittedName>
        <fullName evidence="1">Tetracycline regulation of excision, RteC</fullName>
    </submittedName>
</protein>
<dbReference type="Pfam" id="PF09357">
    <property type="entry name" value="RteC"/>
    <property type="match status" value="1"/>
</dbReference>
<sequence length="281" mass="32715">MAIIVKKKYAIVIATLEKDLKNIQSKNYEIVTTSEECVHLIRNSLSEFRNLIISNGFNSEEDEIDFFKNIKPKVVSKLIYYGKLFQIESKRPKGSAKTQKKYFENQISKCQEYFNENHLFYLYFKGGETYSDEQYFLRNNKNIRTQFDCSGSFIDEFFSTSLDSTYSKFIAYEMLIQYFHFEIDKLSSNNGISLSLNSGLSWTGRKISLIELTYALDGLGVINNGNVDIKEIAKGMELLFNIDLGDYYRAFLEIKARKLNNTKFIDTLKSNLLHRIEKSDK</sequence>
<name>A0A4Y8ARP5_9FLAO</name>
<accession>A0A4Y8ARP5</accession>
<organism evidence="1 2">
    <name type="scientific">Gramella jeungdoensis</name>
    <dbReference type="NCBI Taxonomy" id="708091"/>
    <lineage>
        <taxon>Bacteria</taxon>
        <taxon>Pseudomonadati</taxon>
        <taxon>Bacteroidota</taxon>
        <taxon>Flavobacteriia</taxon>
        <taxon>Flavobacteriales</taxon>
        <taxon>Flavobacteriaceae</taxon>
        <taxon>Christiangramia</taxon>
    </lineage>
</organism>
<dbReference type="AlphaFoldDB" id="A0A4Y8ARP5"/>
<dbReference type="Proteomes" id="UP000298517">
    <property type="component" value="Unassembled WGS sequence"/>
</dbReference>
<dbReference type="EMBL" id="SNQI01000004">
    <property type="protein sequence ID" value="TEW72926.1"/>
    <property type="molecule type" value="Genomic_DNA"/>
</dbReference>
<evidence type="ECO:0000313" key="2">
    <source>
        <dbReference type="Proteomes" id="UP000298517"/>
    </source>
</evidence>
<gene>
    <name evidence="1" type="ORF">E2488_12080</name>
</gene>
<reference evidence="1 2" key="1">
    <citation type="journal article" date="2011" name="J. Microbiol.">
        <title>Gramella jeungdoensis sp. nov., isolated from a solar saltern in Korea.</title>
        <authorList>
            <person name="Joung Y."/>
            <person name="Kim H."/>
            <person name="Jang T."/>
            <person name="Ahn T.S."/>
            <person name="Joh K."/>
        </authorList>
    </citation>
    <scope>NUCLEOTIDE SEQUENCE [LARGE SCALE GENOMIC DNA]</scope>
    <source>
        <strain evidence="1 2">KCTC 23123</strain>
    </source>
</reference>
<evidence type="ECO:0000313" key="1">
    <source>
        <dbReference type="EMBL" id="TEW72926.1"/>
    </source>
</evidence>
<comment type="caution">
    <text evidence="1">The sequence shown here is derived from an EMBL/GenBank/DDBJ whole genome shotgun (WGS) entry which is preliminary data.</text>
</comment>
<dbReference type="InterPro" id="IPR018534">
    <property type="entry name" value="Tet_reg_excision_RteC"/>
</dbReference>
<proteinExistence type="predicted"/>